<gene>
    <name evidence="2" type="ORF">GWK47_009050</name>
</gene>
<evidence type="ECO:0000256" key="1">
    <source>
        <dbReference type="SAM" id="MobiDB-lite"/>
    </source>
</evidence>
<keyword evidence="3" id="KW-1185">Reference proteome</keyword>
<reference evidence="2" key="1">
    <citation type="submission" date="2020-07" db="EMBL/GenBank/DDBJ databases">
        <title>The High-quality genome of the commercially important snow crab, Chionoecetes opilio.</title>
        <authorList>
            <person name="Jeong J.-H."/>
            <person name="Ryu S."/>
        </authorList>
    </citation>
    <scope>NUCLEOTIDE SEQUENCE</scope>
    <source>
        <strain evidence="2">MADBK_172401_WGS</strain>
        <tissue evidence="2">Digestive gland</tissue>
    </source>
</reference>
<dbReference type="EMBL" id="JACEEZ010018649">
    <property type="protein sequence ID" value="KAG0716707.1"/>
    <property type="molecule type" value="Genomic_DNA"/>
</dbReference>
<feature type="compositionally biased region" description="Polar residues" evidence="1">
    <location>
        <begin position="12"/>
        <end position="25"/>
    </location>
</feature>
<feature type="region of interest" description="Disordered" evidence="1">
    <location>
        <begin position="115"/>
        <end position="139"/>
    </location>
</feature>
<comment type="caution">
    <text evidence="2">The sequence shown here is derived from an EMBL/GenBank/DDBJ whole genome shotgun (WGS) entry which is preliminary data.</text>
</comment>
<dbReference type="Proteomes" id="UP000770661">
    <property type="component" value="Unassembled WGS sequence"/>
</dbReference>
<evidence type="ECO:0000313" key="2">
    <source>
        <dbReference type="EMBL" id="KAG0716707.1"/>
    </source>
</evidence>
<name>A0A8J4XYT9_CHIOP</name>
<evidence type="ECO:0000313" key="3">
    <source>
        <dbReference type="Proteomes" id="UP000770661"/>
    </source>
</evidence>
<dbReference type="AlphaFoldDB" id="A0A8J4XYT9"/>
<proteinExistence type="predicted"/>
<feature type="compositionally biased region" description="Basic and acidic residues" evidence="1">
    <location>
        <begin position="49"/>
        <end position="64"/>
    </location>
</feature>
<protein>
    <submittedName>
        <fullName evidence="2">Uncharacterized protein</fullName>
    </submittedName>
</protein>
<feature type="region of interest" description="Disordered" evidence="1">
    <location>
        <begin position="1"/>
        <end position="80"/>
    </location>
</feature>
<organism evidence="2 3">
    <name type="scientific">Chionoecetes opilio</name>
    <name type="common">Atlantic snow crab</name>
    <name type="synonym">Cancer opilio</name>
    <dbReference type="NCBI Taxonomy" id="41210"/>
    <lineage>
        <taxon>Eukaryota</taxon>
        <taxon>Metazoa</taxon>
        <taxon>Ecdysozoa</taxon>
        <taxon>Arthropoda</taxon>
        <taxon>Crustacea</taxon>
        <taxon>Multicrustacea</taxon>
        <taxon>Malacostraca</taxon>
        <taxon>Eumalacostraca</taxon>
        <taxon>Eucarida</taxon>
        <taxon>Decapoda</taxon>
        <taxon>Pleocyemata</taxon>
        <taxon>Brachyura</taxon>
        <taxon>Eubrachyura</taxon>
        <taxon>Majoidea</taxon>
        <taxon>Majidae</taxon>
        <taxon>Chionoecetes</taxon>
    </lineage>
</organism>
<sequence length="139" mass="14225">MPRSDDRGGGQSFSCSQREPRTSSMAGLDCARSGPGGDGTMGSLCNGIGKDRGPLLAAHRDAKSGKWGTPSPSGKTKTFPGGILSLSLGREVISLTCREGPGHRIATQSWLGGGHLLGSQRYPADRHGQGGAVPRDPGG</sequence>
<accession>A0A8J4XYT9</accession>